<dbReference type="EMBL" id="JBFOLJ010000011">
    <property type="protein sequence ID" value="KAL2496983.1"/>
    <property type="molecule type" value="Genomic_DNA"/>
</dbReference>
<comment type="caution">
    <text evidence="1">The sequence shown here is derived from an EMBL/GenBank/DDBJ whole genome shotgun (WGS) entry which is preliminary data.</text>
</comment>
<proteinExistence type="predicted"/>
<evidence type="ECO:0000313" key="2">
    <source>
        <dbReference type="Proteomes" id="UP001604277"/>
    </source>
</evidence>
<gene>
    <name evidence="1" type="ORF">Fot_40740</name>
</gene>
<dbReference type="AlphaFoldDB" id="A0ABD1S8A5"/>
<sequence length="335" mass="38637">MAIYMATLSSLPTRVLQSDMAPITHSTPLMPSGFKAKAIRKNMRRRNVFIINCLKGTITARRSSGTRLRGKETESCISPGVNCINHFLRLNGRELIPVMAIVMLQQFTPEISKSRMQCMHFACLVFAYTLSDTYTLQTPNRDNPLHLAVKFGDDNSQDKCSLPLTAASSRANCCSVLEDISDTIVALVTEKEDVFASNWATQLIKRMTILYQFSLQYLQLRLTVHSAIAMYFTHNIRSIMHSNEEKLQQNMYLFFEFPKLKGHSQHFLKPGGLFRQEKLQQNQYNFLEFLKLKGHSQNFLNPGGLFRFQQEKVQQNQYNFWDFLKLKGHSLNFFH</sequence>
<protein>
    <submittedName>
        <fullName evidence="1">Uncharacterized protein</fullName>
    </submittedName>
</protein>
<evidence type="ECO:0000313" key="1">
    <source>
        <dbReference type="EMBL" id="KAL2496983.1"/>
    </source>
</evidence>
<reference evidence="2" key="1">
    <citation type="submission" date="2024-07" db="EMBL/GenBank/DDBJ databases">
        <title>Two chromosome-level genome assemblies of Korean endemic species Abeliophyllum distichum and Forsythia ovata (Oleaceae).</title>
        <authorList>
            <person name="Jang H."/>
        </authorList>
    </citation>
    <scope>NUCLEOTIDE SEQUENCE [LARGE SCALE GENOMIC DNA]</scope>
</reference>
<keyword evidence="2" id="KW-1185">Reference proteome</keyword>
<organism evidence="1 2">
    <name type="scientific">Forsythia ovata</name>
    <dbReference type="NCBI Taxonomy" id="205694"/>
    <lineage>
        <taxon>Eukaryota</taxon>
        <taxon>Viridiplantae</taxon>
        <taxon>Streptophyta</taxon>
        <taxon>Embryophyta</taxon>
        <taxon>Tracheophyta</taxon>
        <taxon>Spermatophyta</taxon>
        <taxon>Magnoliopsida</taxon>
        <taxon>eudicotyledons</taxon>
        <taxon>Gunneridae</taxon>
        <taxon>Pentapetalae</taxon>
        <taxon>asterids</taxon>
        <taxon>lamiids</taxon>
        <taxon>Lamiales</taxon>
        <taxon>Oleaceae</taxon>
        <taxon>Forsythieae</taxon>
        <taxon>Forsythia</taxon>
    </lineage>
</organism>
<dbReference type="Proteomes" id="UP001604277">
    <property type="component" value="Unassembled WGS sequence"/>
</dbReference>
<name>A0ABD1S8A5_9LAMI</name>
<accession>A0ABD1S8A5</accession>